<reference evidence="2" key="1">
    <citation type="journal article" date="2021" name="PeerJ">
        <title>Extensive microbial diversity within the chicken gut microbiome revealed by metagenomics and culture.</title>
        <authorList>
            <person name="Gilroy R."/>
            <person name="Ravi A."/>
            <person name="Getino M."/>
            <person name="Pursley I."/>
            <person name="Horton D.L."/>
            <person name="Alikhan N.F."/>
            <person name="Baker D."/>
            <person name="Gharbi K."/>
            <person name="Hall N."/>
            <person name="Watson M."/>
            <person name="Adriaenssens E.M."/>
            <person name="Foster-Nyarko E."/>
            <person name="Jarju S."/>
            <person name="Secka A."/>
            <person name="Antonio M."/>
            <person name="Oren A."/>
            <person name="Chaudhuri R.R."/>
            <person name="La Ragione R."/>
            <person name="Hildebrand F."/>
            <person name="Pallen M.J."/>
        </authorList>
    </citation>
    <scope>NUCLEOTIDE SEQUENCE</scope>
    <source>
        <strain evidence="2">CHK192-9172</strain>
    </source>
</reference>
<dbReference type="Gene3D" id="1.10.10.60">
    <property type="entry name" value="Homeodomain-like"/>
    <property type="match status" value="1"/>
</dbReference>
<comment type="caution">
    <text evidence="2">The sequence shown here is derived from an EMBL/GenBank/DDBJ whole genome shotgun (WGS) entry which is preliminary data.</text>
</comment>
<dbReference type="GO" id="GO:0043565">
    <property type="term" value="F:sequence-specific DNA binding"/>
    <property type="evidence" value="ECO:0007669"/>
    <property type="project" value="InterPro"/>
</dbReference>
<dbReference type="InterPro" id="IPR002197">
    <property type="entry name" value="HTH_Fis"/>
</dbReference>
<dbReference type="SUPFAM" id="SSF46689">
    <property type="entry name" value="Homeodomain-like"/>
    <property type="match status" value="1"/>
</dbReference>
<feature type="domain" description="DNA binding HTH" evidence="1">
    <location>
        <begin position="24"/>
        <end position="45"/>
    </location>
</feature>
<dbReference type="EMBL" id="DXCH01000192">
    <property type="protein sequence ID" value="HIZ07650.1"/>
    <property type="molecule type" value="Genomic_DNA"/>
</dbReference>
<sequence>MRNVIFCRQAPVSAHEKPMVELINKKEAAKQLGISLATLYNKLNR</sequence>
<dbReference type="Proteomes" id="UP000824024">
    <property type="component" value="Unassembled WGS sequence"/>
</dbReference>
<accession>A0A9D2D3A3</accession>
<evidence type="ECO:0000313" key="3">
    <source>
        <dbReference type="Proteomes" id="UP000824024"/>
    </source>
</evidence>
<evidence type="ECO:0000313" key="2">
    <source>
        <dbReference type="EMBL" id="HIZ07650.1"/>
    </source>
</evidence>
<dbReference type="AlphaFoldDB" id="A0A9D2D3A3"/>
<dbReference type="InterPro" id="IPR009057">
    <property type="entry name" value="Homeodomain-like_sf"/>
</dbReference>
<dbReference type="Pfam" id="PF02954">
    <property type="entry name" value="HTH_8"/>
    <property type="match status" value="1"/>
</dbReference>
<protein>
    <recommendedName>
        <fullName evidence="1">DNA binding HTH domain-containing protein</fullName>
    </recommendedName>
</protein>
<proteinExistence type="predicted"/>
<name>A0A9D2D3A3_9FIRM</name>
<gene>
    <name evidence="2" type="ORF">IAA08_06925</name>
</gene>
<evidence type="ECO:0000259" key="1">
    <source>
        <dbReference type="Pfam" id="PF02954"/>
    </source>
</evidence>
<reference evidence="2" key="2">
    <citation type="submission" date="2021-04" db="EMBL/GenBank/DDBJ databases">
        <authorList>
            <person name="Gilroy R."/>
        </authorList>
    </citation>
    <scope>NUCLEOTIDE SEQUENCE</scope>
    <source>
        <strain evidence="2">CHK192-9172</strain>
    </source>
</reference>
<organism evidence="2 3">
    <name type="scientific">Candidatus Eubacterium avistercoris</name>
    <dbReference type="NCBI Taxonomy" id="2838567"/>
    <lineage>
        <taxon>Bacteria</taxon>
        <taxon>Bacillati</taxon>
        <taxon>Bacillota</taxon>
        <taxon>Clostridia</taxon>
        <taxon>Eubacteriales</taxon>
        <taxon>Eubacteriaceae</taxon>
        <taxon>Eubacterium</taxon>
    </lineage>
</organism>